<accession>A0A191ZHX3</accession>
<evidence type="ECO:0000313" key="10">
    <source>
        <dbReference type="Proteomes" id="UP000078596"/>
    </source>
</evidence>
<dbReference type="PRINTS" id="PR00421">
    <property type="entry name" value="THIOREDOXIN"/>
</dbReference>
<dbReference type="Gene3D" id="2.30.30.380">
    <property type="entry name" value="Zn-finger domain of Sec23/24"/>
    <property type="match status" value="1"/>
</dbReference>
<dbReference type="GO" id="GO:0046872">
    <property type="term" value="F:metal ion binding"/>
    <property type="evidence" value="ECO:0007669"/>
    <property type="project" value="UniProtKB-KW"/>
</dbReference>
<protein>
    <recommendedName>
        <fullName evidence="7">Thioredoxin</fullName>
    </recommendedName>
</protein>
<dbReference type="KEGG" id="haz:A9404_08770"/>
<dbReference type="EMBL" id="CP016027">
    <property type="protein sequence ID" value="ANJ67465.1"/>
    <property type="molecule type" value="Genomic_DNA"/>
</dbReference>
<gene>
    <name evidence="9" type="ORF">A9404_08770</name>
</gene>
<dbReference type="InterPro" id="IPR005746">
    <property type="entry name" value="Thioredoxin"/>
</dbReference>
<comment type="similarity">
    <text evidence="1">Belongs to the thioredoxin family.</text>
</comment>
<dbReference type="InterPro" id="IPR017937">
    <property type="entry name" value="Thioredoxin_CS"/>
</dbReference>
<dbReference type="PROSITE" id="PS51352">
    <property type="entry name" value="THIOREDOXIN_2"/>
    <property type="match status" value="1"/>
</dbReference>
<evidence type="ECO:0000313" key="9">
    <source>
        <dbReference type="EMBL" id="ANJ67465.1"/>
    </source>
</evidence>
<evidence type="ECO:0000256" key="2">
    <source>
        <dbReference type="ARBA" id="ARBA00022448"/>
    </source>
</evidence>
<dbReference type="GO" id="GO:0005829">
    <property type="term" value="C:cytosol"/>
    <property type="evidence" value="ECO:0007669"/>
    <property type="project" value="TreeGrafter"/>
</dbReference>
<dbReference type="SUPFAM" id="SSF52833">
    <property type="entry name" value="Thioredoxin-like"/>
    <property type="match status" value="1"/>
</dbReference>
<feature type="domain" description="Thioredoxin" evidence="8">
    <location>
        <begin position="31"/>
        <end position="143"/>
    </location>
</feature>
<dbReference type="Proteomes" id="UP000078596">
    <property type="component" value="Chromosome"/>
</dbReference>
<dbReference type="Pfam" id="PF21352">
    <property type="entry name" value="Zn_ribbon_Thio2"/>
    <property type="match status" value="1"/>
</dbReference>
<keyword evidence="2" id="KW-0813">Transport</keyword>
<dbReference type="CDD" id="cd02947">
    <property type="entry name" value="TRX_family"/>
    <property type="match status" value="1"/>
</dbReference>
<evidence type="ECO:0000256" key="4">
    <source>
        <dbReference type="ARBA" id="ARBA00022982"/>
    </source>
</evidence>
<keyword evidence="4" id="KW-0249">Electron transport</keyword>
<dbReference type="Gene3D" id="3.40.30.10">
    <property type="entry name" value="Glutaredoxin"/>
    <property type="match status" value="1"/>
</dbReference>
<dbReference type="NCBIfam" id="NF008229">
    <property type="entry name" value="PRK10996.1"/>
    <property type="match status" value="1"/>
</dbReference>
<organism evidence="9 10">
    <name type="scientific">Halothiobacillus diazotrophicus</name>
    <dbReference type="NCBI Taxonomy" id="1860122"/>
    <lineage>
        <taxon>Bacteria</taxon>
        <taxon>Pseudomonadati</taxon>
        <taxon>Pseudomonadota</taxon>
        <taxon>Gammaproteobacteria</taxon>
        <taxon>Chromatiales</taxon>
        <taxon>Halothiobacillaceae</taxon>
        <taxon>Halothiobacillus</taxon>
    </lineage>
</organism>
<dbReference type="InterPro" id="IPR013766">
    <property type="entry name" value="Thioredoxin_domain"/>
</dbReference>
<dbReference type="RefSeq" id="WP_066100388.1">
    <property type="nucleotide sequence ID" value="NZ_CP016027.1"/>
</dbReference>
<dbReference type="OrthoDB" id="9790390at2"/>
<keyword evidence="3" id="KW-0479">Metal-binding</keyword>
<dbReference type="InterPro" id="IPR049299">
    <property type="entry name" value="Thio2_N"/>
</dbReference>
<keyword evidence="5" id="KW-1015">Disulfide bond</keyword>
<sequence length="144" mass="15808">MTDPHVVCPHCSAVNRIPASRMGAGKCGKCGVALFPGKSIELTDENFNRQISRNDLPVLVDFWATWCGPCRMMAPVFEQIAAQKQNVLRVGKLETEQSPQTSARFGIRSIPTLILFKGGREVARASGAMSLADLTRWLQQQGVH</sequence>
<evidence type="ECO:0000256" key="6">
    <source>
        <dbReference type="ARBA" id="ARBA00023284"/>
    </source>
</evidence>
<name>A0A191ZHX3_9GAMM</name>
<proteinExistence type="inferred from homology"/>
<dbReference type="GO" id="GO:0045454">
    <property type="term" value="P:cell redox homeostasis"/>
    <property type="evidence" value="ECO:0007669"/>
    <property type="project" value="TreeGrafter"/>
</dbReference>
<evidence type="ECO:0000259" key="8">
    <source>
        <dbReference type="PROSITE" id="PS51352"/>
    </source>
</evidence>
<dbReference type="PANTHER" id="PTHR45663">
    <property type="entry name" value="GEO12009P1"/>
    <property type="match status" value="1"/>
</dbReference>
<dbReference type="Pfam" id="PF00085">
    <property type="entry name" value="Thioredoxin"/>
    <property type="match status" value="1"/>
</dbReference>
<evidence type="ECO:0000256" key="5">
    <source>
        <dbReference type="ARBA" id="ARBA00023157"/>
    </source>
</evidence>
<evidence type="ECO:0000256" key="3">
    <source>
        <dbReference type="ARBA" id="ARBA00022723"/>
    </source>
</evidence>
<dbReference type="FunFam" id="3.40.30.10:FF:000001">
    <property type="entry name" value="Thioredoxin"/>
    <property type="match status" value="1"/>
</dbReference>
<dbReference type="STRING" id="1860122.A9404_08770"/>
<dbReference type="InterPro" id="IPR036249">
    <property type="entry name" value="Thioredoxin-like_sf"/>
</dbReference>
<dbReference type="PANTHER" id="PTHR45663:SF11">
    <property type="entry name" value="GEO12009P1"/>
    <property type="match status" value="1"/>
</dbReference>
<keyword evidence="6" id="KW-0676">Redox-active center</keyword>
<keyword evidence="10" id="KW-1185">Reference proteome</keyword>
<evidence type="ECO:0000256" key="1">
    <source>
        <dbReference type="ARBA" id="ARBA00008987"/>
    </source>
</evidence>
<dbReference type="GO" id="GO:0015035">
    <property type="term" value="F:protein-disulfide reductase activity"/>
    <property type="evidence" value="ECO:0007669"/>
    <property type="project" value="UniProtKB-UniRule"/>
</dbReference>
<dbReference type="AlphaFoldDB" id="A0A191ZHX3"/>
<evidence type="ECO:0000256" key="7">
    <source>
        <dbReference type="NCBIfam" id="TIGR01068"/>
    </source>
</evidence>
<reference evidence="9 10" key="1">
    <citation type="submission" date="2016-06" db="EMBL/GenBank/DDBJ databases">
        <title>Insight into the functional genes involving in sulfur oxidation in Pearl River water.</title>
        <authorList>
            <person name="Luo J."/>
            <person name="Tan X."/>
            <person name="Lin W."/>
        </authorList>
    </citation>
    <scope>NUCLEOTIDE SEQUENCE [LARGE SCALE GENOMIC DNA]</scope>
    <source>
        <strain evidence="9 10">LS2</strain>
    </source>
</reference>
<dbReference type="NCBIfam" id="TIGR01068">
    <property type="entry name" value="thioredoxin"/>
    <property type="match status" value="1"/>
</dbReference>
<dbReference type="PROSITE" id="PS00194">
    <property type="entry name" value="THIOREDOXIN_1"/>
    <property type="match status" value="1"/>
</dbReference>